<name>A0ACA9KXX5_9GLOM</name>
<keyword evidence="2" id="KW-1185">Reference proteome</keyword>
<dbReference type="EMBL" id="CAJVPU010002375">
    <property type="protein sequence ID" value="CAG8500004.1"/>
    <property type="molecule type" value="Genomic_DNA"/>
</dbReference>
<evidence type="ECO:0000313" key="1">
    <source>
        <dbReference type="EMBL" id="CAG8500004.1"/>
    </source>
</evidence>
<organism evidence="1 2">
    <name type="scientific">Dentiscutata heterogama</name>
    <dbReference type="NCBI Taxonomy" id="1316150"/>
    <lineage>
        <taxon>Eukaryota</taxon>
        <taxon>Fungi</taxon>
        <taxon>Fungi incertae sedis</taxon>
        <taxon>Mucoromycota</taxon>
        <taxon>Glomeromycotina</taxon>
        <taxon>Glomeromycetes</taxon>
        <taxon>Diversisporales</taxon>
        <taxon>Gigasporaceae</taxon>
        <taxon>Dentiscutata</taxon>
    </lineage>
</organism>
<comment type="caution">
    <text evidence="1">The sequence shown here is derived from an EMBL/GenBank/DDBJ whole genome shotgun (WGS) entry which is preliminary data.</text>
</comment>
<accession>A0ACA9KXX5</accession>
<protein>
    <submittedName>
        <fullName evidence="1">14502_t:CDS:1</fullName>
    </submittedName>
</protein>
<reference evidence="1" key="1">
    <citation type="submission" date="2021-06" db="EMBL/GenBank/DDBJ databases">
        <authorList>
            <person name="Kallberg Y."/>
            <person name="Tangrot J."/>
            <person name="Rosling A."/>
        </authorList>
    </citation>
    <scope>NUCLEOTIDE SEQUENCE</scope>
    <source>
        <strain evidence="1">IL203A</strain>
    </source>
</reference>
<evidence type="ECO:0000313" key="2">
    <source>
        <dbReference type="Proteomes" id="UP000789702"/>
    </source>
</evidence>
<proteinExistence type="predicted"/>
<gene>
    <name evidence="1" type="ORF">DHETER_LOCUS2963</name>
</gene>
<sequence length="248" mass="28878">MENLLREIYENDGVIKELQLIPIKMPKIKQLIRWLKRKFRCQKNKKLLLTTKIEGTLSTDKKNVDLPLIEKDKSLFLNTEPDKSQVLVATQNKSRVYQFENLPVPVNATLVMDKFIIRQSFKTSDKDNVNNNKSSKSNQKQSNLDTNNKEYKKNCTIWDSNLSKIYPWLEKSDDDDESIKEALLEKAANNQQAASLLADIDQEFKIATMFLANYFFILRKLICIFQLDYILFANIQQHVTIIIDAIQA</sequence>
<dbReference type="Proteomes" id="UP000789702">
    <property type="component" value="Unassembled WGS sequence"/>
</dbReference>